<accession>A0ABV0UHI9</accession>
<protein>
    <submittedName>
        <fullName evidence="1">Uncharacterized protein</fullName>
    </submittedName>
</protein>
<reference evidence="1 2" key="1">
    <citation type="submission" date="2021-06" db="EMBL/GenBank/DDBJ databases">
        <authorList>
            <person name="Palmer J.M."/>
        </authorList>
    </citation>
    <scope>NUCLEOTIDE SEQUENCE [LARGE SCALE GENOMIC DNA]</scope>
    <source>
        <strain evidence="2">if_2019</strain>
        <tissue evidence="1">Muscle</tissue>
    </source>
</reference>
<evidence type="ECO:0000313" key="2">
    <source>
        <dbReference type="Proteomes" id="UP001482620"/>
    </source>
</evidence>
<feature type="non-terminal residue" evidence="1">
    <location>
        <position position="1"/>
    </location>
</feature>
<organism evidence="1 2">
    <name type="scientific">Ilyodon furcidens</name>
    <name type="common">goldbreast splitfin</name>
    <dbReference type="NCBI Taxonomy" id="33524"/>
    <lineage>
        <taxon>Eukaryota</taxon>
        <taxon>Metazoa</taxon>
        <taxon>Chordata</taxon>
        <taxon>Craniata</taxon>
        <taxon>Vertebrata</taxon>
        <taxon>Euteleostomi</taxon>
        <taxon>Actinopterygii</taxon>
        <taxon>Neopterygii</taxon>
        <taxon>Teleostei</taxon>
        <taxon>Neoteleostei</taxon>
        <taxon>Acanthomorphata</taxon>
        <taxon>Ovalentaria</taxon>
        <taxon>Atherinomorphae</taxon>
        <taxon>Cyprinodontiformes</taxon>
        <taxon>Goodeidae</taxon>
        <taxon>Ilyodon</taxon>
    </lineage>
</organism>
<evidence type="ECO:0000313" key="1">
    <source>
        <dbReference type="EMBL" id="MEQ2244725.1"/>
    </source>
</evidence>
<sequence>LSSGLAALTVGCDSGNLGSLSRVQLLLLDRPVPEINLEEAFSPVQEWSDLMSPYDDPEWISAGHSRVLTAGSYSERCNSAGKLQEHKLTGAYLRTLVWSGEPRCL</sequence>
<keyword evidence="2" id="KW-1185">Reference proteome</keyword>
<dbReference type="Proteomes" id="UP001482620">
    <property type="component" value="Unassembled WGS sequence"/>
</dbReference>
<name>A0ABV0UHI9_9TELE</name>
<comment type="caution">
    <text evidence="1">The sequence shown here is derived from an EMBL/GenBank/DDBJ whole genome shotgun (WGS) entry which is preliminary data.</text>
</comment>
<gene>
    <name evidence="1" type="ORF">ILYODFUR_020146</name>
</gene>
<proteinExistence type="predicted"/>
<dbReference type="EMBL" id="JAHRIQ010071571">
    <property type="protein sequence ID" value="MEQ2244725.1"/>
    <property type="molecule type" value="Genomic_DNA"/>
</dbReference>